<feature type="active site" description="Proton acceptor" evidence="6">
    <location>
        <position position="290"/>
    </location>
</feature>
<feature type="binding site" evidence="7">
    <location>
        <position position="293"/>
    </location>
    <ligand>
        <name>glyoxylate</name>
        <dbReference type="ChEBI" id="CHEBI:36655"/>
    </ligand>
</feature>
<dbReference type="GO" id="GO:0010181">
    <property type="term" value="F:FMN binding"/>
    <property type="evidence" value="ECO:0007669"/>
    <property type="project" value="InterPro"/>
</dbReference>
<dbReference type="AlphaFoldDB" id="A0AAU8AQN4"/>
<dbReference type="InterPro" id="IPR013785">
    <property type="entry name" value="Aldolase_TIM"/>
</dbReference>
<dbReference type="InterPro" id="IPR012133">
    <property type="entry name" value="Alpha-hydoxy_acid_DH_FMN"/>
</dbReference>
<dbReference type="InterPro" id="IPR000262">
    <property type="entry name" value="FMN-dep_DH"/>
</dbReference>
<feature type="binding site" evidence="7">
    <location>
        <position position="144"/>
    </location>
    <ligand>
        <name>glyoxylate</name>
        <dbReference type="ChEBI" id="CHEBI:36655"/>
    </ligand>
</feature>
<dbReference type="PIRSF" id="PIRSF000138">
    <property type="entry name" value="Al-hdrx_acd_dh"/>
    <property type="match status" value="1"/>
</dbReference>
<feature type="binding site" evidence="7">
    <location>
        <position position="266"/>
    </location>
    <ligand>
        <name>FMN</name>
        <dbReference type="ChEBI" id="CHEBI:58210"/>
    </ligand>
</feature>
<keyword evidence="9" id="KW-0614">Plasmid</keyword>
<evidence type="ECO:0000259" key="8">
    <source>
        <dbReference type="PROSITE" id="PS51349"/>
    </source>
</evidence>
<keyword evidence="2 7" id="KW-0285">Flavoprotein</keyword>
<keyword evidence="3 7" id="KW-0288">FMN</keyword>
<dbReference type="EC" id="1.-.-.-" evidence="9"/>
<feature type="binding site" evidence="7">
    <location>
        <position position="288"/>
    </location>
    <ligand>
        <name>FMN</name>
        <dbReference type="ChEBI" id="CHEBI:58210"/>
    </ligand>
</feature>
<evidence type="ECO:0000256" key="3">
    <source>
        <dbReference type="ARBA" id="ARBA00022643"/>
    </source>
</evidence>
<dbReference type="RefSeq" id="WP_353476116.1">
    <property type="nucleotide sequence ID" value="NZ_CP123387.1"/>
</dbReference>
<evidence type="ECO:0000256" key="6">
    <source>
        <dbReference type="PIRSR" id="PIRSR000138-1"/>
    </source>
</evidence>
<dbReference type="GO" id="GO:0005886">
    <property type="term" value="C:plasma membrane"/>
    <property type="evidence" value="ECO:0007669"/>
    <property type="project" value="TreeGrafter"/>
</dbReference>
<proteinExistence type="inferred from homology"/>
<keyword evidence="4 9" id="KW-0560">Oxidoreductase</keyword>
<feature type="binding site" evidence="7">
    <location>
        <begin position="321"/>
        <end position="325"/>
    </location>
    <ligand>
        <name>FMN</name>
        <dbReference type="ChEBI" id="CHEBI:58210"/>
    </ligand>
</feature>
<dbReference type="InterPro" id="IPR037396">
    <property type="entry name" value="FMN_HAD"/>
</dbReference>
<evidence type="ECO:0000256" key="7">
    <source>
        <dbReference type="PIRSR" id="PIRSR000138-2"/>
    </source>
</evidence>
<evidence type="ECO:0000256" key="4">
    <source>
        <dbReference type="ARBA" id="ARBA00023002"/>
    </source>
</evidence>
<evidence type="ECO:0000256" key="1">
    <source>
        <dbReference type="ARBA" id="ARBA00001917"/>
    </source>
</evidence>
<dbReference type="PROSITE" id="PS51349">
    <property type="entry name" value="FMN_HYDROXY_ACID_DH_2"/>
    <property type="match status" value="1"/>
</dbReference>
<feature type="binding site" evidence="7">
    <location>
        <begin position="344"/>
        <end position="345"/>
    </location>
    <ligand>
        <name>FMN</name>
        <dbReference type="ChEBI" id="CHEBI:58210"/>
    </ligand>
</feature>
<comment type="similarity">
    <text evidence="5">Belongs to the FMN-dependent alpha-hydroxy acid dehydrogenase family.</text>
</comment>
<accession>A0AAU8AQN4</accession>
<dbReference type="PANTHER" id="PTHR10578:SF107">
    <property type="entry name" value="2-HYDROXYACID OXIDASE 1"/>
    <property type="match status" value="1"/>
</dbReference>
<feature type="binding site" evidence="7">
    <location>
        <position position="38"/>
    </location>
    <ligand>
        <name>glyoxylate</name>
        <dbReference type="ChEBI" id="CHEBI:36655"/>
    </ligand>
</feature>
<dbReference type="Pfam" id="PF01070">
    <property type="entry name" value="FMN_dh"/>
    <property type="match status" value="1"/>
</dbReference>
<evidence type="ECO:0000256" key="2">
    <source>
        <dbReference type="ARBA" id="ARBA00022630"/>
    </source>
</evidence>
<feature type="binding site" evidence="7">
    <location>
        <position position="170"/>
    </location>
    <ligand>
        <name>FMN</name>
        <dbReference type="ChEBI" id="CHEBI:58210"/>
    </ligand>
</feature>
<reference evidence="9" key="1">
    <citation type="submission" date="2023-02" db="EMBL/GenBank/DDBJ databases">
        <title>Description and genomic characterization of Salipiger bruguierae sp. nov., isolated from the sediment of mangrove plant Bruguiera sexangula.</title>
        <authorList>
            <person name="Long M."/>
        </authorList>
    </citation>
    <scope>NUCLEOTIDE SEQUENCE</scope>
    <source>
        <strain evidence="9">H15</strain>
        <plasmid evidence="9">unnamed2</plasmid>
    </source>
</reference>
<organism evidence="9">
    <name type="scientific">Alloyangia sp. H15</name>
    <dbReference type="NCBI Taxonomy" id="3029062"/>
    <lineage>
        <taxon>Bacteria</taxon>
        <taxon>Pseudomonadati</taxon>
        <taxon>Pseudomonadota</taxon>
        <taxon>Alphaproteobacteria</taxon>
        <taxon>Rhodobacterales</taxon>
        <taxon>Roseobacteraceae</taxon>
        <taxon>Alloyangia</taxon>
    </lineage>
</organism>
<dbReference type="EMBL" id="CP123387">
    <property type="protein sequence ID" value="XCC97226.1"/>
    <property type="molecule type" value="Genomic_DNA"/>
</dbReference>
<protein>
    <submittedName>
        <fullName evidence="9">Alpha-hydroxy acid oxidase</fullName>
        <ecNumber evidence="9">1.-.-.-</ecNumber>
    </submittedName>
</protein>
<dbReference type="Gene3D" id="3.20.20.70">
    <property type="entry name" value="Aldolase class I"/>
    <property type="match status" value="1"/>
</dbReference>
<gene>
    <name evidence="9" type="ORF">PVT71_26030</name>
</gene>
<feature type="binding site" evidence="7">
    <location>
        <position position="179"/>
    </location>
    <ligand>
        <name>glyoxylate</name>
        <dbReference type="ChEBI" id="CHEBI:36655"/>
    </ligand>
</feature>
<comment type="cofactor">
    <cofactor evidence="1">
        <name>FMN</name>
        <dbReference type="ChEBI" id="CHEBI:58210"/>
    </cofactor>
</comment>
<dbReference type="SUPFAM" id="SSF51395">
    <property type="entry name" value="FMN-linked oxidoreductases"/>
    <property type="match status" value="1"/>
</dbReference>
<evidence type="ECO:0000313" key="9">
    <source>
        <dbReference type="EMBL" id="XCC97226.1"/>
    </source>
</evidence>
<feature type="binding site" evidence="7">
    <location>
        <position position="290"/>
    </location>
    <ligand>
        <name>glyoxylate</name>
        <dbReference type="ChEBI" id="CHEBI:36655"/>
    </ligand>
</feature>
<dbReference type="GO" id="GO:0004459">
    <property type="term" value="F:L-lactate dehydrogenase (NAD+) activity"/>
    <property type="evidence" value="ECO:0007669"/>
    <property type="project" value="TreeGrafter"/>
</dbReference>
<feature type="domain" description="FMN hydroxy acid dehydrogenase" evidence="8">
    <location>
        <begin position="12"/>
        <end position="388"/>
    </location>
</feature>
<evidence type="ECO:0000256" key="5">
    <source>
        <dbReference type="ARBA" id="ARBA00024042"/>
    </source>
</evidence>
<sequence>MRHAAPRKEPGLMTSQPISVSDLREKARKRLPRFVFDYLDGGAGDETALSRSRQAFRETCLRPRVLINSATPASLSHRFLKRDWALPFGIAPVGLPGLVWPGADSAFAAAAEAAGAPFVTATPATAKLESMRKAAPSSAMFQLYVGASTEITEDLIARAEAAGYESLVVTADVARPGRRLRDLRNGFGLPLTYTPRLLADLVRHPVWSLATARSGMPLLANLADYARPGAGAETLAQLMSRQSSGRLDWQEFSRIRQRWSGALVLKGVLDPEDAMRARDAGADAVQISSHGGRQLDGAPAPLDALRKIRDIMPKDYPLALDGGVRTGEDILKALEAGADFVFLGRPFLYAIAALGPRGPGALFGMLAQELESAMAQTGRRSISEMRAG</sequence>
<dbReference type="PANTHER" id="PTHR10578">
    <property type="entry name" value="S -2-HYDROXY-ACID OXIDASE-RELATED"/>
    <property type="match status" value="1"/>
</dbReference>
<feature type="binding site" evidence="7">
    <location>
        <position position="142"/>
    </location>
    <ligand>
        <name>FMN</name>
        <dbReference type="ChEBI" id="CHEBI:58210"/>
    </ligand>
</feature>
<feature type="binding site" evidence="7">
    <location>
        <begin position="92"/>
        <end position="94"/>
    </location>
    <ligand>
        <name>FMN</name>
        <dbReference type="ChEBI" id="CHEBI:58210"/>
    </ligand>
</feature>
<dbReference type="CDD" id="cd02809">
    <property type="entry name" value="alpha_hydroxyacid_oxid_FMN"/>
    <property type="match status" value="1"/>
</dbReference>
<geneLocation type="plasmid" evidence="9">
    <name>unnamed2</name>
</geneLocation>
<name>A0AAU8AQN4_9RHOB</name>
<dbReference type="GO" id="GO:0009060">
    <property type="term" value="P:aerobic respiration"/>
    <property type="evidence" value="ECO:0007669"/>
    <property type="project" value="TreeGrafter"/>
</dbReference>